<comment type="caution">
    <text evidence="3">The sequence shown here is derived from an EMBL/GenBank/DDBJ whole genome shotgun (WGS) entry which is preliminary data.</text>
</comment>
<accession>A0AAD1XGG5</accession>
<dbReference type="Pfam" id="PF00249">
    <property type="entry name" value="Myb_DNA-binding"/>
    <property type="match status" value="1"/>
</dbReference>
<feature type="compositionally biased region" description="Basic and acidic residues" evidence="1">
    <location>
        <begin position="89"/>
        <end position="106"/>
    </location>
</feature>
<gene>
    <name evidence="3" type="ORF">ECRASSUSDP1_LOCUS12446</name>
</gene>
<proteinExistence type="predicted"/>
<evidence type="ECO:0000313" key="3">
    <source>
        <dbReference type="EMBL" id="CAI2371126.1"/>
    </source>
</evidence>
<dbReference type="Proteomes" id="UP001295684">
    <property type="component" value="Unassembled WGS sequence"/>
</dbReference>
<dbReference type="EMBL" id="CAMPGE010012354">
    <property type="protein sequence ID" value="CAI2371126.1"/>
    <property type="molecule type" value="Genomic_DNA"/>
</dbReference>
<name>A0AAD1XGG5_EUPCR</name>
<feature type="region of interest" description="Disordered" evidence="1">
    <location>
        <begin position="195"/>
        <end position="214"/>
    </location>
</feature>
<evidence type="ECO:0000256" key="1">
    <source>
        <dbReference type="SAM" id="MobiDB-lite"/>
    </source>
</evidence>
<feature type="domain" description="Myb-like" evidence="2">
    <location>
        <begin position="19"/>
        <end position="67"/>
    </location>
</feature>
<dbReference type="SMART" id="SM00717">
    <property type="entry name" value="SANT"/>
    <property type="match status" value="1"/>
</dbReference>
<organism evidence="3 4">
    <name type="scientific">Euplotes crassus</name>
    <dbReference type="NCBI Taxonomy" id="5936"/>
    <lineage>
        <taxon>Eukaryota</taxon>
        <taxon>Sar</taxon>
        <taxon>Alveolata</taxon>
        <taxon>Ciliophora</taxon>
        <taxon>Intramacronucleata</taxon>
        <taxon>Spirotrichea</taxon>
        <taxon>Hypotrichia</taxon>
        <taxon>Euplotida</taxon>
        <taxon>Euplotidae</taxon>
        <taxon>Moneuplotes</taxon>
    </lineage>
</organism>
<dbReference type="InterPro" id="IPR009057">
    <property type="entry name" value="Homeodomain-like_sf"/>
</dbReference>
<evidence type="ECO:0000313" key="4">
    <source>
        <dbReference type="Proteomes" id="UP001295684"/>
    </source>
</evidence>
<dbReference type="CDD" id="cd00167">
    <property type="entry name" value="SANT"/>
    <property type="match status" value="1"/>
</dbReference>
<dbReference type="AlphaFoldDB" id="A0AAD1XGG5"/>
<dbReference type="InterPro" id="IPR001005">
    <property type="entry name" value="SANT/Myb"/>
</dbReference>
<reference evidence="3" key="1">
    <citation type="submission" date="2023-07" db="EMBL/GenBank/DDBJ databases">
        <authorList>
            <consortium name="AG Swart"/>
            <person name="Singh M."/>
            <person name="Singh A."/>
            <person name="Seah K."/>
            <person name="Emmerich C."/>
        </authorList>
    </citation>
    <scope>NUCLEOTIDE SEQUENCE</scope>
    <source>
        <strain evidence="3">DP1</strain>
    </source>
</reference>
<protein>
    <recommendedName>
        <fullName evidence="2">Myb-like domain-containing protein</fullName>
    </recommendedName>
</protein>
<keyword evidence="4" id="KW-1185">Reference proteome</keyword>
<feature type="compositionally biased region" description="Basic and acidic residues" evidence="1">
    <location>
        <begin position="122"/>
        <end position="156"/>
    </location>
</feature>
<feature type="region of interest" description="Disordered" evidence="1">
    <location>
        <begin position="86"/>
        <end position="156"/>
    </location>
</feature>
<dbReference type="Gene3D" id="1.10.10.60">
    <property type="entry name" value="Homeodomain-like"/>
    <property type="match status" value="1"/>
</dbReference>
<dbReference type="SUPFAM" id="SSF46689">
    <property type="entry name" value="Homeodomain-like"/>
    <property type="match status" value="1"/>
</dbReference>
<evidence type="ECO:0000259" key="2">
    <source>
        <dbReference type="SMART" id="SM00717"/>
    </source>
</evidence>
<sequence length="349" mass="39742">MNKSKYELKQQFSWTRKYNYGTWSVSEHDQFVSCLKTHGLNWPMLRQMIPTRTRKQIEAHLKGYFTQLKKHYGVEDPLQYTIAQNNEPLNKHNDKTNHNSDNELKASKPCQRSRIDQGYQSEADKRVPSSSHSKVEEQKHPTSQSKKRDTKYSEKLRESDDSAIIITKQKCVHKEVSVLKIVKKKGVTEVKEYMHPSRSNRKNYRSHSDISVPNNLENINDREPSDAKSYLMLGKGKGRIIISGTQIHTNTPCDVTTANSGTSLVIPNGSVNISIAKISQDSQFGPGIKQVSGLATSAEHQTDFSQGHRQFLDAKDTNMSSFMAKEDFLLTSVVNLLSQHYCFNDCESN</sequence>